<dbReference type="InterPro" id="IPR050535">
    <property type="entry name" value="DNA_Repair-Maintenance_Comp"/>
</dbReference>
<name>A0A381YDT3_9ZZZZ</name>
<accession>A0A381YDT3</accession>
<feature type="domain" description="Calcineurin-like phosphoesterase" evidence="1">
    <location>
        <begin position="11"/>
        <end position="166"/>
    </location>
</feature>
<dbReference type="Pfam" id="PF00149">
    <property type="entry name" value="Metallophos"/>
    <property type="match status" value="1"/>
</dbReference>
<evidence type="ECO:0000259" key="1">
    <source>
        <dbReference type="Pfam" id="PF00149"/>
    </source>
</evidence>
<dbReference type="SUPFAM" id="SSF56300">
    <property type="entry name" value="Metallo-dependent phosphatases"/>
    <property type="match status" value="1"/>
</dbReference>
<dbReference type="Gene3D" id="3.60.21.10">
    <property type="match status" value="1"/>
</dbReference>
<dbReference type="EMBL" id="UINC01017991">
    <property type="protein sequence ID" value="SVA75154.1"/>
    <property type="molecule type" value="Genomic_DNA"/>
</dbReference>
<protein>
    <recommendedName>
        <fullName evidence="1">Calcineurin-like phosphoesterase domain-containing protein</fullName>
    </recommendedName>
</protein>
<dbReference type="InterPro" id="IPR004843">
    <property type="entry name" value="Calcineurin-like_PHP"/>
</dbReference>
<dbReference type="InterPro" id="IPR029052">
    <property type="entry name" value="Metallo-depent_PP-like"/>
</dbReference>
<evidence type="ECO:0000313" key="2">
    <source>
        <dbReference type="EMBL" id="SVA75154.1"/>
    </source>
</evidence>
<feature type="non-terminal residue" evidence="2">
    <location>
        <position position="1"/>
    </location>
</feature>
<sequence length="321" mass="37595">NSRLHNTDCEEFVKWFIKQAKKAKCETCIFLGDWHHHRASINVSTLNYTMSNLEFLSKAFTNVFVIMGNHDLFYRDKREINSVSFGGLYDNIHIIDSIFTEGDVSIVPWLVQDEWKEMPKIKSRYIFGHFELGGFQMNQLVAMPENGGLGQQHFKNQEYVFSGHFHHRQQQKNVIYMGNTFPHNYSDTWTDDRGMMILEWGKEPQYTAWPNAPSFKTINLSKLIDKPEKYLKPKTYIRVTLDVDISYEEATHIKEVFTDEYGLREIILLPEREDEHEVDWSDGEVPQFESVDQIVLSELAAIKSTHIDNNKLVDIYNNLTV</sequence>
<organism evidence="2">
    <name type="scientific">marine metagenome</name>
    <dbReference type="NCBI Taxonomy" id="408172"/>
    <lineage>
        <taxon>unclassified sequences</taxon>
        <taxon>metagenomes</taxon>
        <taxon>ecological metagenomes</taxon>
    </lineage>
</organism>
<dbReference type="AlphaFoldDB" id="A0A381YDT3"/>
<gene>
    <name evidence="2" type="ORF">METZ01_LOCUS128008</name>
</gene>
<proteinExistence type="predicted"/>
<dbReference type="GO" id="GO:0016787">
    <property type="term" value="F:hydrolase activity"/>
    <property type="evidence" value="ECO:0007669"/>
    <property type="project" value="InterPro"/>
</dbReference>
<dbReference type="PANTHER" id="PTHR30337">
    <property type="entry name" value="COMPONENT OF ATP-DEPENDENT DSDNA EXONUCLEASE"/>
    <property type="match status" value="1"/>
</dbReference>
<reference evidence="2" key="1">
    <citation type="submission" date="2018-05" db="EMBL/GenBank/DDBJ databases">
        <authorList>
            <person name="Lanie J.A."/>
            <person name="Ng W.-L."/>
            <person name="Kazmierczak K.M."/>
            <person name="Andrzejewski T.M."/>
            <person name="Davidsen T.M."/>
            <person name="Wayne K.J."/>
            <person name="Tettelin H."/>
            <person name="Glass J.I."/>
            <person name="Rusch D."/>
            <person name="Podicherti R."/>
            <person name="Tsui H.-C.T."/>
            <person name="Winkler M.E."/>
        </authorList>
    </citation>
    <scope>NUCLEOTIDE SEQUENCE</scope>
</reference>